<proteinExistence type="predicted"/>
<protein>
    <submittedName>
        <fullName evidence="1">Uncharacterized protein</fullName>
    </submittedName>
</protein>
<reference evidence="1" key="1">
    <citation type="submission" date="2020-09" db="EMBL/GenBank/DDBJ databases">
        <title>Genome-Enabled Discovery of Anthraquinone Biosynthesis in Senna tora.</title>
        <authorList>
            <person name="Kang S.-H."/>
            <person name="Pandey R.P."/>
            <person name="Lee C.-M."/>
            <person name="Sim J.-S."/>
            <person name="Jeong J.-T."/>
            <person name="Choi B.-S."/>
            <person name="Jung M."/>
            <person name="Ginzburg D."/>
            <person name="Zhao K."/>
            <person name="Won S.Y."/>
            <person name="Oh T.-J."/>
            <person name="Yu Y."/>
            <person name="Kim N.-H."/>
            <person name="Lee O.R."/>
            <person name="Lee T.-H."/>
            <person name="Bashyal P."/>
            <person name="Kim T.-S."/>
            <person name="Lee W.-H."/>
            <person name="Kawkins C."/>
            <person name="Kim C.-K."/>
            <person name="Kim J.S."/>
            <person name="Ahn B.O."/>
            <person name="Rhee S.Y."/>
            <person name="Sohng J.K."/>
        </authorList>
    </citation>
    <scope>NUCLEOTIDE SEQUENCE</scope>
    <source>
        <tissue evidence="1">Leaf</tissue>
    </source>
</reference>
<organism evidence="1 2">
    <name type="scientific">Senna tora</name>
    <dbReference type="NCBI Taxonomy" id="362788"/>
    <lineage>
        <taxon>Eukaryota</taxon>
        <taxon>Viridiplantae</taxon>
        <taxon>Streptophyta</taxon>
        <taxon>Embryophyta</taxon>
        <taxon>Tracheophyta</taxon>
        <taxon>Spermatophyta</taxon>
        <taxon>Magnoliopsida</taxon>
        <taxon>eudicotyledons</taxon>
        <taxon>Gunneridae</taxon>
        <taxon>Pentapetalae</taxon>
        <taxon>rosids</taxon>
        <taxon>fabids</taxon>
        <taxon>Fabales</taxon>
        <taxon>Fabaceae</taxon>
        <taxon>Caesalpinioideae</taxon>
        <taxon>Cassia clade</taxon>
        <taxon>Senna</taxon>
    </lineage>
</organism>
<gene>
    <name evidence="1" type="ORF">G2W53_008030</name>
</gene>
<dbReference type="EMBL" id="JAAIUW010000003">
    <property type="protein sequence ID" value="KAF7839548.1"/>
    <property type="molecule type" value="Genomic_DNA"/>
</dbReference>
<sequence>MARVQFLAQYTEANGGISLGIVQF</sequence>
<keyword evidence="2" id="KW-1185">Reference proteome</keyword>
<evidence type="ECO:0000313" key="2">
    <source>
        <dbReference type="Proteomes" id="UP000634136"/>
    </source>
</evidence>
<name>A0A834X9B0_9FABA</name>
<dbReference type="AlphaFoldDB" id="A0A834X9B0"/>
<accession>A0A834X9B0</accession>
<comment type="caution">
    <text evidence="1">The sequence shown here is derived from an EMBL/GenBank/DDBJ whole genome shotgun (WGS) entry which is preliminary data.</text>
</comment>
<evidence type="ECO:0000313" key="1">
    <source>
        <dbReference type="EMBL" id="KAF7839548.1"/>
    </source>
</evidence>
<dbReference type="Proteomes" id="UP000634136">
    <property type="component" value="Unassembled WGS sequence"/>
</dbReference>